<evidence type="ECO:0000313" key="2">
    <source>
        <dbReference type="EMBL" id="ETL85042.1"/>
    </source>
</evidence>
<feature type="region of interest" description="Disordered" evidence="1">
    <location>
        <begin position="19"/>
        <end position="60"/>
    </location>
</feature>
<dbReference type="EMBL" id="KI681660">
    <property type="protein sequence ID" value="ETL85042.1"/>
    <property type="molecule type" value="Genomic_DNA"/>
</dbReference>
<organism evidence="2">
    <name type="scientific">Phytophthora nicotianae</name>
    <name type="common">Potato buckeye rot agent</name>
    <name type="synonym">Phytophthora parasitica</name>
    <dbReference type="NCBI Taxonomy" id="4792"/>
    <lineage>
        <taxon>Eukaryota</taxon>
        <taxon>Sar</taxon>
        <taxon>Stramenopiles</taxon>
        <taxon>Oomycota</taxon>
        <taxon>Peronosporomycetes</taxon>
        <taxon>Peronosporales</taxon>
        <taxon>Peronosporaceae</taxon>
        <taxon>Phytophthora</taxon>
    </lineage>
</organism>
<evidence type="ECO:0000256" key="1">
    <source>
        <dbReference type="SAM" id="MobiDB-lite"/>
    </source>
</evidence>
<dbReference type="VEuPathDB" id="FungiDB:PPTG_15790"/>
<reference evidence="2" key="1">
    <citation type="submission" date="2013-11" db="EMBL/GenBank/DDBJ databases">
        <title>The Genome Sequence of Phytophthora parasitica CHvinca01.</title>
        <authorList>
            <consortium name="The Broad Institute Genomics Platform"/>
            <person name="Russ C."/>
            <person name="Tyler B."/>
            <person name="Panabieres F."/>
            <person name="Shan W."/>
            <person name="Tripathy S."/>
            <person name="Grunwald N."/>
            <person name="Machado M."/>
            <person name="Johnson C.S."/>
            <person name="Arredondo F."/>
            <person name="Hong C."/>
            <person name="Coffey M."/>
            <person name="Young S.K."/>
            <person name="Zeng Q."/>
            <person name="Gargeya S."/>
            <person name="Fitzgerald M."/>
            <person name="Abouelleil A."/>
            <person name="Alvarado L."/>
            <person name="Chapman S.B."/>
            <person name="Gainer-Dewar J."/>
            <person name="Goldberg J."/>
            <person name="Griggs A."/>
            <person name="Gujja S."/>
            <person name="Hansen M."/>
            <person name="Howarth C."/>
            <person name="Imamovic A."/>
            <person name="Ireland A."/>
            <person name="Larimer J."/>
            <person name="McCowan C."/>
            <person name="Murphy C."/>
            <person name="Pearson M."/>
            <person name="Poon T.W."/>
            <person name="Priest M."/>
            <person name="Roberts A."/>
            <person name="Saif S."/>
            <person name="Shea T."/>
            <person name="Sykes S."/>
            <person name="Wortman J."/>
            <person name="Nusbaum C."/>
            <person name="Birren B."/>
        </authorList>
    </citation>
    <scope>NUCLEOTIDE SEQUENCE [LARGE SCALE GENOMIC DNA]</scope>
    <source>
        <strain evidence="2">CHvinca01</strain>
    </source>
</reference>
<sequence length="127" mass="14427">MSANVTLKWGRDAELDLLTQREDRAANPRSTPSKAQQELEKQQGPGPMIESQSEVQRKMPQRSLLPALALVHDPWEEKFLTVTKDSLQKKVVQANGRCRPDEIPDEEREGHDVVVEEVRHTHGVERG</sequence>
<dbReference type="Proteomes" id="UP000054423">
    <property type="component" value="Unassembled WGS sequence"/>
</dbReference>
<accession>W2KJ10</accession>
<proteinExistence type="predicted"/>
<gene>
    <name evidence="2" type="ORF">L917_15285</name>
</gene>
<protein>
    <submittedName>
        <fullName evidence="2">Uncharacterized protein</fullName>
    </submittedName>
</protein>
<dbReference type="AlphaFoldDB" id="W2KJ10"/>
<name>W2KJ10_PHYNI</name>